<keyword evidence="5" id="KW-1185">Reference proteome</keyword>
<dbReference type="EMBL" id="BMEV01000002">
    <property type="protein sequence ID" value="GGH68495.1"/>
    <property type="molecule type" value="Genomic_DNA"/>
</dbReference>
<evidence type="ECO:0000313" key="4">
    <source>
        <dbReference type="EMBL" id="GGH68495.1"/>
    </source>
</evidence>
<dbReference type="InterPro" id="IPR050695">
    <property type="entry name" value="N-acetylmuramoyl_amidase_3"/>
</dbReference>
<dbReference type="PROSITE" id="PS51781">
    <property type="entry name" value="SH3B"/>
    <property type="match status" value="2"/>
</dbReference>
<evidence type="ECO:0000256" key="1">
    <source>
        <dbReference type="ARBA" id="ARBA00022801"/>
    </source>
</evidence>
<sequence length="343" mass="38680">MLKRTCSIIFIFFLLLSHAIPIHAMYITVTADGLNVRSGPGLDYPIIGKVNSGEEFSVLQQEGEWIKITYNNEAGWVNKQYVTIAGPKENNSSPPLSNITVELDNIHIRSGPSTESDIIYFAKKGESFQVLSETEEWYEIVNENVHGFVYKPFVTNKEHREMQLSDIGVVIDAGHGGHDVGAIGATGSYEKDFTFATALKLKEKLASIGATVYMTREKDEFISLASRVSYANMTDADVFLSIHYNSFAEQPDVIGIETFYNQEQNKMLAQMIQEEIIKETGDKDRGITFGDFYVLRQTMKPALLIELGFLSNIETEENLKMDWYQQKIVNGILKGLQKYFSAF</sequence>
<dbReference type="GO" id="GO:0071555">
    <property type="term" value="P:cell wall organization"/>
    <property type="evidence" value="ECO:0007669"/>
    <property type="project" value="UniProtKB-KW"/>
</dbReference>
<feature type="domain" description="SH3b" evidence="3">
    <location>
        <begin position="94"/>
        <end position="158"/>
    </location>
</feature>
<dbReference type="SMART" id="SM00646">
    <property type="entry name" value="Ami_3"/>
    <property type="match status" value="1"/>
</dbReference>
<dbReference type="CDD" id="cd02696">
    <property type="entry name" value="MurNAc-LAA"/>
    <property type="match status" value="1"/>
</dbReference>
<keyword evidence="1" id="KW-0378">Hydrolase</keyword>
<feature type="domain" description="SH3b" evidence="3">
    <location>
        <begin position="24"/>
        <end position="86"/>
    </location>
</feature>
<dbReference type="PANTHER" id="PTHR30404">
    <property type="entry name" value="N-ACETYLMURAMOYL-L-ALANINE AMIDASE"/>
    <property type="match status" value="1"/>
</dbReference>
<dbReference type="Gene3D" id="2.30.30.40">
    <property type="entry name" value="SH3 Domains"/>
    <property type="match status" value="2"/>
</dbReference>
<dbReference type="InterPro" id="IPR003646">
    <property type="entry name" value="SH3-like_bac-type"/>
</dbReference>
<dbReference type="Gene3D" id="3.40.630.40">
    <property type="entry name" value="Zn-dependent exopeptidases"/>
    <property type="match status" value="1"/>
</dbReference>
<protein>
    <submittedName>
        <fullName evidence="4">N-acetylmuramoyl-L-alanine amidase</fullName>
    </submittedName>
</protein>
<evidence type="ECO:0000313" key="5">
    <source>
        <dbReference type="Proteomes" id="UP000602050"/>
    </source>
</evidence>
<keyword evidence="2" id="KW-0961">Cell wall biogenesis/degradation</keyword>
<dbReference type="Pfam" id="PF01520">
    <property type="entry name" value="Amidase_3"/>
    <property type="match status" value="1"/>
</dbReference>
<dbReference type="PANTHER" id="PTHR30404:SF0">
    <property type="entry name" value="N-ACETYLMURAMOYL-L-ALANINE AMIDASE AMIC"/>
    <property type="match status" value="1"/>
</dbReference>
<gene>
    <name evidence="4" type="ORF">GCM10010978_01520</name>
</gene>
<accession>A0A8J2ZPC6</accession>
<reference evidence="4" key="1">
    <citation type="journal article" date="2014" name="Int. J. Syst. Evol. Microbiol.">
        <title>Complete genome sequence of Corynebacterium casei LMG S-19264T (=DSM 44701T), isolated from a smear-ripened cheese.</title>
        <authorList>
            <consortium name="US DOE Joint Genome Institute (JGI-PGF)"/>
            <person name="Walter F."/>
            <person name="Albersmeier A."/>
            <person name="Kalinowski J."/>
            <person name="Ruckert C."/>
        </authorList>
    </citation>
    <scope>NUCLEOTIDE SEQUENCE</scope>
    <source>
        <strain evidence="4">CGMCC 1.12360</strain>
    </source>
</reference>
<dbReference type="RefSeq" id="WP_188390452.1">
    <property type="nucleotide sequence ID" value="NZ_BMEV01000002.1"/>
</dbReference>
<dbReference type="AlphaFoldDB" id="A0A8J2ZPC6"/>
<dbReference type="SUPFAM" id="SSF53187">
    <property type="entry name" value="Zn-dependent exopeptidases"/>
    <property type="match status" value="1"/>
</dbReference>
<dbReference type="Proteomes" id="UP000602050">
    <property type="component" value="Unassembled WGS sequence"/>
</dbReference>
<name>A0A8J2ZPC6_9BACI</name>
<organism evidence="4 5">
    <name type="scientific">Compostibacillus humi</name>
    <dbReference type="NCBI Taxonomy" id="1245525"/>
    <lineage>
        <taxon>Bacteria</taxon>
        <taxon>Bacillati</taxon>
        <taxon>Bacillota</taxon>
        <taxon>Bacilli</taxon>
        <taxon>Bacillales</taxon>
        <taxon>Bacillaceae</taxon>
        <taxon>Compostibacillus</taxon>
    </lineage>
</organism>
<comment type="caution">
    <text evidence="4">The sequence shown here is derived from an EMBL/GenBank/DDBJ whole genome shotgun (WGS) entry which is preliminary data.</text>
</comment>
<dbReference type="GO" id="GO:0030288">
    <property type="term" value="C:outer membrane-bounded periplasmic space"/>
    <property type="evidence" value="ECO:0007669"/>
    <property type="project" value="TreeGrafter"/>
</dbReference>
<dbReference type="Pfam" id="PF08239">
    <property type="entry name" value="SH3_3"/>
    <property type="match status" value="2"/>
</dbReference>
<dbReference type="InterPro" id="IPR002508">
    <property type="entry name" value="MurNAc-LAA_cat"/>
</dbReference>
<dbReference type="SMART" id="SM00287">
    <property type="entry name" value="SH3b"/>
    <property type="match status" value="2"/>
</dbReference>
<evidence type="ECO:0000256" key="2">
    <source>
        <dbReference type="ARBA" id="ARBA00023316"/>
    </source>
</evidence>
<dbReference type="GO" id="GO:0009253">
    <property type="term" value="P:peptidoglycan catabolic process"/>
    <property type="evidence" value="ECO:0007669"/>
    <property type="project" value="InterPro"/>
</dbReference>
<dbReference type="GO" id="GO:0008745">
    <property type="term" value="F:N-acetylmuramoyl-L-alanine amidase activity"/>
    <property type="evidence" value="ECO:0007669"/>
    <property type="project" value="InterPro"/>
</dbReference>
<reference evidence="4" key="2">
    <citation type="submission" date="2020-09" db="EMBL/GenBank/DDBJ databases">
        <authorList>
            <person name="Sun Q."/>
            <person name="Zhou Y."/>
        </authorList>
    </citation>
    <scope>NUCLEOTIDE SEQUENCE</scope>
    <source>
        <strain evidence="4">CGMCC 1.12360</strain>
    </source>
</reference>
<evidence type="ECO:0000259" key="3">
    <source>
        <dbReference type="PROSITE" id="PS51781"/>
    </source>
</evidence>
<proteinExistence type="predicted"/>